<dbReference type="GO" id="GO:0006508">
    <property type="term" value="P:proteolysis"/>
    <property type="evidence" value="ECO:0007669"/>
    <property type="project" value="UniProtKB-KW"/>
</dbReference>
<dbReference type="InterPro" id="IPR021109">
    <property type="entry name" value="Peptidase_aspartic_dom_sf"/>
</dbReference>
<evidence type="ECO:0000256" key="2">
    <source>
        <dbReference type="ARBA" id="ARBA00022670"/>
    </source>
</evidence>
<dbReference type="STRING" id="92696.A0A4R0RNU1"/>
<evidence type="ECO:0000256" key="4">
    <source>
        <dbReference type="ARBA" id="ARBA00022801"/>
    </source>
</evidence>
<keyword evidence="2 6" id="KW-0645">Protease</keyword>
<name>A0A4R0RNU1_9APHY</name>
<feature type="active site" evidence="5">
    <location>
        <position position="256"/>
    </location>
</feature>
<evidence type="ECO:0000313" key="9">
    <source>
        <dbReference type="Proteomes" id="UP000292702"/>
    </source>
</evidence>
<evidence type="ECO:0000313" key="8">
    <source>
        <dbReference type="EMBL" id="TCD70341.1"/>
    </source>
</evidence>
<organism evidence="8 9">
    <name type="scientific">Steccherinum ochraceum</name>
    <dbReference type="NCBI Taxonomy" id="92696"/>
    <lineage>
        <taxon>Eukaryota</taxon>
        <taxon>Fungi</taxon>
        <taxon>Dikarya</taxon>
        <taxon>Basidiomycota</taxon>
        <taxon>Agaricomycotina</taxon>
        <taxon>Agaricomycetes</taxon>
        <taxon>Polyporales</taxon>
        <taxon>Steccherinaceae</taxon>
        <taxon>Steccherinum</taxon>
    </lineage>
</organism>
<dbReference type="PANTHER" id="PTHR47966">
    <property type="entry name" value="BETA-SITE APP-CLEAVING ENZYME, ISOFORM A-RELATED"/>
    <property type="match status" value="1"/>
</dbReference>
<keyword evidence="9" id="KW-1185">Reference proteome</keyword>
<keyword evidence="4 6" id="KW-0378">Hydrolase</keyword>
<evidence type="ECO:0000256" key="1">
    <source>
        <dbReference type="ARBA" id="ARBA00007447"/>
    </source>
</evidence>
<comment type="caution">
    <text evidence="8">The sequence shown here is derived from an EMBL/GenBank/DDBJ whole genome shotgun (WGS) entry which is preliminary data.</text>
</comment>
<dbReference type="PRINTS" id="PR00792">
    <property type="entry name" value="PEPSIN"/>
</dbReference>
<reference evidence="8 9" key="1">
    <citation type="submission" date="2018-11" db="EMBL/GenBank/DDBJ databases">
        <title>Genome assembly of Steccherinum ochraceum LE-BIN_3174, the white-rot fungus of the Steccherinaceae family (The Residual Polyporoid clade, Polyporales, Basidiomycota).</title>
        <authorList>
            <person name="Fedorova T.V."/>
            <person name="Glazunova O.A."/>
            <person name="Landesman E.O."/>
            <person name="Moiseenko K.V."/>
            <person name="Psurtseva N.V."/>
            <person name="Savinova O.S."/>
            <person name="Shakhova N.V."/>
            <person name="Tyazhelova T.V."/>
            <person name="Vasina D.V."/>
        </authorList>
    </citation>
    <scope>NUCLEOTIDE SEQUENCE [LARGE SCALE GENOMIC DNA]</scope>
    <source>
        <strain evidence="8 9">LE-BIN_3174</strain>
    </source>
</reference>
<sequence length="387" mass="40665">MTPTPWAGPPPTPPPPAVPALLSTTDAVLPEPDGLHNLTQTNVANIMKLTDDVVVNFDLLYYGPLAFGTPAQTLTVSIDTGSADLWVASNCRSCDDAQFTPKASSSFKKSGNKFSITYGQGRAVGVLAQDVVAAGPLSVKDQYFGAVSVESDDLNAEPNSGLIGLAFGTIATSKKPTFFESLLASHQLEFPIFSVHLTRQHIEGSEICFGCFDPRKTTGSISWVPLVSKTYWTVAMDSISASPNKTIHTDLMAAIDTGASLIHLPNSVASDFYAMIPGAHDATADFGPGFYTFPCDAPLEVALSFGGKAYTVHNDDLNIGTVSESSNDCLGGIVGLGEGVPDNLAIIGDAFLKSWYSTFDYAGERVGFAPSVNNVQPVAGGERVGGN</sequence>
<dbReference type="InterPro" id="IPR034164">
    <property type="entry name" value="Pepsin-like_dom"/>
</dbReference>
<gene>
    <name evidence="8" type="ORF">EIP91_003970</name>
</gene>
<dbReference type="AlphaFoldDB" id="A0A4R0RNU1"/>
<feature type="active site" evidence="5">
    <location>
        <position position="79"/>
    </location>
</feature>
<dbReference type="FunFam" id="2.40.70.10:FF:000115">
    <property type="entry name" value="Lysosomal aspartic protease"/>
    <property type="match status" value="1"/>
</dbReference>
<dbReference type="PROSITE" id="PS00141">
    <property type="entry name" value="ASP_PROTEASE"/>
    <property type="match status" value="1"/>
</dbReference>
<dbReference type="GO" id="GO:0004190">
    <property type="term" value="F:aspartic-type endopeptidase activity"/>
    <property type="evidence" value="ECO:0007669"/>
    <property type="project" value="UniProtKB-KW"/>
</dbReference>
<dbReference type="Gene3D" id="2.40.70.10">
    <property type="entry name" value="Acid Proteases"/>
    <property type="match status" value="2"/>
</dbReference>
<dbReference type="Pfam" id="PF00026">
    <property type="entry name" value="Asp"/>
    <property type="match status" value="1"/>
</dbReference>
<proteinExistence type="inferred from homology"/>
<dbReference type="CDD" id="cd05471">
    <property type="entry name" value="pepsin_like"/>
    <property type="match status" value="1"/>
</dbReference>
<dbReference type="InterPro" id="IPR001969">
    <property type="entry name" value="Aspartic_peptidase_AS"/>
</dbReference>
<dbReference type="InterPro" id="IPR033121">
    <property type="entry name" value="PEPTIDASE_A1"/>
</dbReference>
<keyword evidence="3 6" id="KW-0064">Aspartyl protease</keyword>
<protein>
    <recommendedName>
        <fullName evidence="7">Peptidase A1 domain-containing protein</fullName>
    </recommendedName>
</protein>
<dbReference type="OrthoDB" id="2747330at2759"/>
<dbReference type="PROSITE" id="PS51767">
    <property type="entry name" value="PEPTIDASE_A1"/>
    <property type="match status" value="1"/>
</dbReference>
<feature type="domain" description="Peptidase A1" evidence="7">
    <location>
        <begin position="61"/>
        <end position="369"/>
    </location>
</feature>
<evidence type="ECO:0000256" key="6">
    <source>
        <dbReference type="RuleBase" id="RU000454"/>
    </source>
</evidence>
<dbReference type="PANTHER" id="PTHR47966:SF51">
    <property type="entry name" value="BETA-SITE APP-CLEAVING ENZYME, ISOFORM A-RELATED"/>
    <property type="match status" value="1"/>
</dbReference>
<comment type="similarity">
    <text evidence="1 6">Belongs to the peptidase A1 family.</text>
</comment>
<evidence type="ECO:0000256" key="3">
    <source>
        <dbReference type="ARBA" id="ARBA00022750"/>
    </source>
</evidence>
<accession>A0A4R0RNU1</accession>
<dbReference type="InterPro" id="IPR001461">
    <property type="entry name" value="Aspartic_peptidase_A1"/>
</dbReference>
<dbReference type="SUPFAM" id="SSF50630">
    <property type="entry name" value="Acid proteases"/>
    <property type="match status" value="1"/>
</dbReference>
<evidence type="ECO:0000259" key="7">
    <source>
        <dbReference type="PROSITE" id="PS51767"/>
    </source>
</evidence>
<dbReference type="Proteomes" id="UP000292702">
    <property type="component" value="Unassembled WGS sequence"/>
</dbReference>
<evidence type="ECO:0000256" key="5">
    <source>
        <dbReference type="PIRSR" id="PIRSR601461-1"/>
    </source>
</evidence>
<dbReference type="EMBL" id="RWJN01000023">
    <property type="protein sequence ID" value="TCD70341.1"/>
    <property type="molecule type" value="Genomic_DNA"/>
</dbReference>